<dbReference type="AlphaFoldDB" id="A0A8D8TV00"/>
<reference evidence="2" key="1">
    <citation type="submission" date="2021-05" db="EMBL/GenBank/DDBJ databases">
        <authorList>
            <person name="Alioto T."/>
            <person name="Alioto T."/>
            <person name="Gomez Garrido J."/>
        </authorList>
    </citation>
    <scope>NUCLEOTIDE SEQUENCE</scope>
</reference>
<keyword evidence="1" id="KW-0812">Transmembrane</keyword>
<sequence length="165" mass="18563">MAFCGASPPQCFESFLGLPLQTGMIMHCIIGNIIELVSLLIPMMYKACKNPLTTGLGAGSYIRIIYCVVALIIVSLGERINIQVHGYTFFGWLAATVYFTTRDVVFLILLLVNPTFEVHFWILLDFIGAAACHSMYILQFVLLLMSVVIFCSGTFVYWSYYKENM</sequence>
<feature type="transmembrane region" description="Helical" evidence="1">
    <location>
        <begin position="24"/>
        <end position="45"/>
    </location>
</feature>
<keyword evidence="1" id="KW-0472">Membrane</keyword>
<dbReference type="EMBL" id="HBUF01298966">
    <property type="protein sequence ID" value="CAG6690717.1"/>
    <property type="molecule type" value="Transcribed_RNA"/>
</dbReference>
<feature type="transmembrane region" description="Helical" evidence="1">
    <location>
        <begin position="80"/>
        <end position="99"/>
    </location>
</feature>
<evidence type="ECO:0000313" key="2">
    <source>
        <dbReference type="EMBL" id="CAG6690717.1"/>
    </source>
</evidence>
<protein>
    <submittedName>
        <fullName evidence="2">Uncharacterized protein</fullName>
    </submittedName>
</protein>
<feature type="transmembrane region" description="Helical" evidence="1">
    <location>
        <begin position="104"/>
        <end position="124"/>
    </location>
</feature>
<keyword evidence="1" id="KW-1133">Transmembrane helix</keyword>
<name>A0A8D8TV00_9HEMI</name>
<evidence type="ECO:0000256" key="1">
    <source>
        <dbReference type="SAM" id="Phobius"/>
    </source>
</evidence>
<feature type="transmembrane region" description="Helical" evidence="1">
    <location>
        <begin position="52"/>
        <end position="74"/>
    </location>
</feature>
<feature type="transmembrane region" description="Helical" evidence="1">
    <location>
        <begin position="136"/>
        <end position="160"/>
    </location>
</feature>
<accession>A0A8D8TV00</accession>
<proteinExistence type="predicted"/>
<organism evidence="2">
    <name type="scientific">Cacopsylla melanoneura</name>
    <dbReference type="NCBI Taxonomy" id="428564"/>
    <lineage>
        <taxon>Eukaryota</taxon>
        <taxon>Metazoa</taxon>
        <taxon>Ecdysozoa</taxon>
        <taxon>Arthropoda</taxon>
        <taxon>Hexapoda</taxon>
        <taxon>Insecta</taxon>
        <taxon>Pterygota</taxon>
        <taxon>Neoptera</taxon>
        <taxon>Paraneoptera</taxon>
        <taxon>Hemiptera</taxon>
        <taxon>Sternorrhyncha</taxon>
        <taxon>Psylloidea</taxon>
        <taxon>Psyllidae</taxon>
        <taxon>Psyllinae</taxon>
        <taxon>Cacopsylla</taxon>
    </lineage>
</organism>